<dbReference type="EMBL" id="JAUHTQ010000014">
    <property type="protein sequence ID" value="MDN4494920.1"/>
    <property type="molecule type" value="Genomic_DNA"/>
</dbReference>
<evidence type="ECO:0000313" key="3">
    <source>
        <dbReference type="Proteomes" id="UP001172743"/>
    </source>
</evidence>
<sequence>MKFYRVIGILIIVLSLFGCGNATETKEESKIDEQIINDTYEEISEASKYSLETSNIILTVWDTAISKDFDFNSVFSYMFSGDIRNHEWSGLGMDTEGFSDFSWGSIAVDMNTFNSRLSKINEDKKKIDEMMQQIKGIENEEYLQTIGLLTDYYIAYTKIFNSSTNPTGNKIGFSDNLVDLSNELQETKIKIDMLVD</sequence>
<protein>
    <submittedName>
        <fullName evidence="2">Uncharacterized protein</fullName>
    </submittedName>
</protein>
<keyword evidence="1" id="KW-0732">Signal</keyword>
<dbReference type="Proteomes" id="UP001172743">
    <property type="component" value="Unassembled WGS sequence"/>
</dbReference>
<evidence type="ECO:0000313" key="2">
    <source>
        <dbReference type="EMBL" id="MDN4494920.1"/>
    </source>
</evidence>
<name>A0ABT8GU29_9BACL</name>
<comment type="caution">
    <text evidence="2">The sequence shown here is derived from an EMBL/GenBank/DDBJ whole genome shotgun (WGS) entry which is preliminary data.</text>
</comment>
<accession>A0ABT8GU29</accession>
<feature type="signal peptide" evidence="1">
    <location>
        <begin position="1"/>
        <end position="22"/>
    </location>
</feature>
<dbReference type="RefSeq" id="WP_301139242.1">
    <property type="nucleotide sequence ID" value="NZ_JAUHTQ010000014.1"/>
</dbReference>
<reference evidence="2" key="1">
    <citation type="submission" date="2023-07" db="EMBL/GenBank/DDBJ databases">
        <title>Ureibacillus sp. isolated from freshwater well.</title>
        <authorList>
            <person name="Kirdat K."/>
            <person name="Bhatt A."/>
            <person name="Teware R."/>
            <person name="Bhavsar Y."/>
            <person name="Yadav A."/>
        </authorList>
    </citation>
    <scope>NUCLEOTIDE SEQUENCE</scope>
    <source>
        <strain evidence="2">BA0131</strain>
    </source>
</reference>
<feature type="chain" id="PRO_5045448724" evidence="1">
    <location>
        <begin position="23"/>
        <end position="196"/>
    </location>
</feature>
<keyword evidence="3" id="KW-1185">Reference proteome</keyword>
<gene>
    <name evidence="2" type="ORF">QYB95_15305</name>
</gene>
<dbReference type="PROSITE" id="PS51257">
    <property type="entry name" value="PROKAR_LIPOPROTEIN"/>
    <property type="match status" value="1"/>
</dbReference>
<organism evidence="2 3">
    <name type="scientific">Ureibacillus aquaedulcis</name>
    <dbReference type="NCBI Taxonomy" id="3058421"/>
    <lineage>
        <taxon>Bacteria</taxon>
        <taxon>Bacillati</taxon>
        <taxon>Bacillota</taxon>
        <taxon>Bacilli</taxon>
        <taxon>Bacillales</taxon>
        <taxon>Caryophanaceae</taxon>
        <taxon>Ureibacillus</taxon>
    </lineage>
</organism>
<proteinExistence type="predicted"/>
<evidence type="ECO:0000256" key="1">
    <source>
        <dbReference type="SAM" id="SignalP"/>
    </source>
</evidence>